<accession>A0ABD3GHZ1</accession>
<organism evidence="2 3">
    <name type="scientific">Riccia sorocarpa</name>
    <dbReference type="NCBI Taxonomy" id="122646"/>
    <lineage>
        <taxon>Eukaryota</taxon>
        <taxon>Viridiplantae</taxon>
        <taxon>Streptophyta</taxon>
        <taxon>Embryophyta</taxon>
        <taxon>Marchantiophyta</taxon>
        <taxon>Marchantiopsida</taxon>
        <taxon>Marchantiidae</taxon>
        <taxon>Marchantiales</taxon>
        <taxon>Ricciaceae</taxon>
        <taxon>Riccia</taxon>
    </lineage>
</organism>
<keyword evidence="3" id="KW-1185">Reference proteome</keyword>
<feature type="compositionally biased region" description="Basic and acidic residues" evidence="1">
    <location>
        <begin position="182"/>
        <end position="200"/>
    </location>
</feature>
<evidence type="ECO:0000256" key="1">
    <source>
        <dbReference type="SAM" id="MobiDB-lite"/>
    </source>
</evidence>
<feature type="compositionally biased region" description="Basic residues" evidence="1">
    <location>
        <begin position="169"/>
        <end position="181"/>
    </location>
</feature>
<comment type="caution">
    <text evidence="2">The sequence shown here is derived from an EMBL/GenBank/DDBJ whole genome shotgun (WGS) entry which is preliminary data.</text>
</comment>
<feature type="compositionally biased region" description="Basic and acidic residues" evidence="1">
    <location>
        <begin position="123"/>
        <end position="168"/>
    </location>
</feature>
<proteinExistence type="predicted"/>
<protein>
    <recommendedName>
        <fullName evidence="4">Ribosomal RNA-processing protein 14 N-terminal domain-containing protein</fullName>
    </recommendedName>
</protein>
<feature type="compositionally biased region" description="Acidic residues" evidence="1">
    <location>
        <begin position="55"/>
        <end position="67"/>
    </location>
</feature>
<reference evidence="2 3" key="1">
    <citation type="submission" date="2024-09" db="EMBL/GenBank/DDBJ databases">
        <title>Chromosome-scale assembly of Riccia sorocarpa.</title>
        <authorList>
            <person name="Paukszto L."/>
        </authorList>
    </citation>
    <scope>NUCLEOTIDE SEQUENCE [LARGE SCALE GENOMIC DNA]</scope>
    <source>
        <strain evidence="2">LP-2024</strain>
        <tissue evidence="2">Aerial parts of the thallus</tissue>
    </source>
</reference>
<evidence type="ECO:0000313" key="2">
    <source>
        <dbReference type="EMBL" id="KAL3677650.1"/>
    </source>
</evidence>
<dbReference type="EMBL" id="JBJQOH010000007">
    <property type="protein sequence ID" value="KAL3677650.1"/>
    <property type="molecule type" value="Genomic_DNA"/>
</dbReference>
<feature type="region of interest" description="Disordered" evidence="1">
    <location>
        <begin position="32"/>
        <end position="200"/>
    </location>
</feature>
<name>A0ABD3GHZ1_9MARC</name>
<evidence type="ECO:0008006" key="4">
    <source>
        <dbReference type="Google" id="ProtNLM"/>
    </source>
</evidence>
<evidence type="ECO:0000313" key="3">
    <source>
        <dbReference type="Proteomes" id="UP001633002"/>
    </source>
</evidence>
<dbReference type="Proteomes" id="UP001633002">
    <property type="component" value="Unassembled WGS sequence"/>
</dbReference>
<feature type="compositionally biased region" description="Basic and acidic residues" evidence="1">
    <location>
        <begin position="68"/>
        <end position="85"/>
    </location>
</feature>
<gene>
    <name evidence="2" type="ORF">R1sor_020606</name>
</gene>
<sequence>MQSNQNYKLLERKTIKEALNARFFALMSKDPSHYLPHTESVKKSRGRAVVQDDIRGEEDDIDEEEVAEDIRQSKRHEKERWDAARKAHKGKGKAIDTSQARKKSQSTPQATKEKLLGSSIAAEKTRLSRQSENDGGRRKREQEEESESNRDDGDARVSDAKEESESPHAKKVGTKRGPKLKTLKEMEPVAGIDTKKQEKRRQAVERCRVSSVPIVIVDIASSS</sequence>
<dbReference type="AlphaFoldDB" id="A0ABD3GHZ1"/>